<evidence type="ECO:0000256" key="3">
    <source>
        <dbReference type="ARBA" id="ARBA00022679"/>
    </source>
</evidence>
<feature type="transmembrane region" description="Helical" evidence="8">
    <location>
        <begin position="149"/>
        <end position="170"/>
    </location>
</feature>
<feature type="transmembrane region" description="Helical" evidence="8">
    <location>
        <begin position="125"/>
        <end position="142"/>
    </location>
</feature>
<evidence type="ECO:0000256" key="7">
    <source>
        <dbReference type="ARBA" id="ARBA00024033"/>
    </source>
</evidence>
<name>A0A9X3LJD4_9CORY</name>
<dbReference type="EMBL" id="JAKMUT010000002">
    <property type="protein sequence ID" value="MCZ9289152.1"/>
    <property type="molecule type" value="Genomic_DNA"/>
</dbReference>
<keyword evidence="6 8" id="KW-0472">Membrane</keyword>
<dbReference type="InterPro" id="IPR018584">
    <property type="entry name" value="GT87"/>
</dbReference>
<feature type="transmembrane region" description="Helical" evidence="8">
    <location>
        <begin position="290"/>
        <end position="308"/>
    </location>
</feature>
<dbReference type="Pfam" id="PF09594">
    <property type="entry name" value="GT87"/>
    <property type="match status" value="1"/>
</dbReference>
<feature type="transmembrane region" description="Helical" evidence="8">
    <location>
        <begin position="265"/>
        <end position="283"/>
    </location>
</feature>
<evidence type="ECO:0000256" key="6">
    <source>
        <dbReference type="ARBA" id="ARBA00023136"/>
    </source>
</evidence>
<evidence type="ECO:0000313" key="9">
    <source>
        <dbReference type="EMBL" id="MCZ9289152.1"/>
    </source>
</evidence>
<comment type="subcellular location">
    <subcellularLocation>
        <location evidence="1">Cell membrane</location>
        <topology evidence="1">Multi-pass membrane protein</topology>
    </subcellularLocation>
</comment>
<feature type="transmembrane region" description="Helical" evidence="8">
    <location>
        <begin position="370"/>
        <end position="389"/>
    </location>
</feature>
<keyword evidence="3" id="KW-0808">Transferase</keyword>
<keyword evidence="10" id="KW-1185">Reference proteome</keyword>
<comment type="caution">
    <text evidence="9">The sequence shown here is derived from an EMBL/GenBank/DDBJ whole genome shotgun (WGS) entry which is preliminary data.</text>
</comment>
<dbReference type="GO" id="GO:0016758">
    <property type="term" value="F:hexosyltransferase activity"/>
    <property type="evidence" value="ECO:0007669"/>
    <property type="project" value="InterPro"/>
</dbReference>
<keyword evidence="5 8" id="KW-1133">Transmembrane helix</keyword>
<feature type="transmembrane region" description="Helical" evidence="8">
    <location>
        <begin position="204"/>
        <end position="224"/>
    </location>
</feature>
<keyword evidence="4 8" id="KW-0812">Transmembrane</keyword>
<protein>
    <submittedName>
        <fullName evidence="9">DUF2029 domain-containing protein</fullName>
    </submittedName>
</protein>
<accession>A0A9X3LJD4</accession>
<evidence type="ECO:0000256" key="1">
    <source>
        <dbReference type="ARBA" id="ARBA00004651"/>
    </source>
</evidence>
<feature type="transmembrane region" description="Helical" evidence="8">
    <location>
        <begin position="338"/>
        <end position="358"/>
    </location>
</feature>
<feature type="transmembrane region" description="Helical" evidence="8">
    <location>
        <begin position="102"/>
        <end position="119"/>
    </location>
</feature>
<evidence type="ECO:0000256" key="2">
    <source>
        <dbReference type="ARBA" id="ARBA00022475"/>
    </source>
</evidence>
<dbReference type="RefSeq" id="WP_269944163.1">
    <property type="nucleotide sequence ID" value="NZ_JAKMUT010000002.1"/>
</dbReference>
<keyword evidence="2" id="KW-1003">Cell membrane</keyword>
<dbReference type="AlphaFoldDB" id="A0A9X3LJD4"/>
<dbReference type="GO" id="GO:0005886">
    <property type="term" value="C:plasma membrane"/>
    <property type="evidence" value="ECO:0007669"/>
    <property type="project" value="UniProtKB-SubCell"/>
</dbReference>
<feature type="transmembrane region" description="Helical" evidence="8">
    <location>
        <begin position="176"/>
        <end position="197"/>
    </location>
</feature>
<evidence type="ECO:0000256" key="5">
    <source>
        <dbReference type="ARBA" id="ARBA00022989"/>
    </source>
</evidence>
<sequence>MNAEKSSSTRAESRVNTSQILCWVLWPLAVMTFIHRVFLHPWNSRLTDDFGTVISALYKFRAQEAIYDQDYSSTDPHYLYSPGATLLLSPLSLLTNVDLARAVYVVGNGVAAVLAVVVLTKLFDYSLRSWVLPVGIFFLFSSESIANTLGFGNINGVLLLAEALFLWLLINNRGVLAGIVIGLAITIKPQFLPLLFIPLMRRQLSTIATGLAIPVAMNVIAWPLTTNAGDYFDKLLPYLGGVRDFANSSIPGVGVYFGFPDWTIWLWRILAAICVLVALAMLLRFRDRDPVMWSATTAGVLLTGVFLISSLGQMYYSMLLLPILFTVLSSRSVMHSPVAWLGVYFFFSHDSWFSDRWVNYGRVAEYTRGTIGWSLLLVAAAVVSTMWFFRDRRHNVHPLGDVHTNGLFYRDKAKTGEATDD</sequence>
<feature type="transmembrane region" description="Helical" evidence="8">
    <location>
        <begin position="20"/>
        <end position="39"/>
    </location>
</feature>
<feature type="transmembrane region" description="Helical" evidence="8">
    <location>
        <begin position="77"/>
        <end position="95"/>
    </location>
</feature>
<evidence type="ECO:0000256" key="4">
    <source>
        <dbReference type="ARBA" id="ARBA00022692"/>
    </source>
</evidence>
<organism evidence="9 10">
    <name type="scientific">Corynebacterium evansiae</name>
    <dbReference type="NCBI Taxonomy" id="2913499"/>
    <lineage>
        <taxon>Bacteria</taxon>
        <taxon>Bacillati</taxon>
        <taxon>Actinomycetota</taxon>
        <taxon>Actinomycetes</taxon>
        <taxon>Mycobacteriales</taxon>
        <taxon>Corynebacteriaceae</taxon>
        <taxon>Corynebacterium</taxon>
    </lineage>
</organism>
<reference evidence="9" key="1">
    <citation type="submission" date="2022-02" db="EMBL/GenBank/DDBJ databases">
        <title>Corynebacterium sp. from urogenital microbiome.</title>
        <authorList>
            <person name="Cappelli E.A."/>
            <person name="Ribeiro T.G."/>
            <person name="Peixe L."/>
        </authorList>
    </citation>
    <scope>NUCLEOTIDE SEQUENCE</scope>
    <source>
        <strain evidence="9">C8Ua_174</strain>
    </source>
</reference>
<comment type="similarity">
    <text evidence="7">Belongs to the glycosyltransferase 87 family.</text>
</comment>
<gene>
    <name evidence="9" type="ORF">L8V00_02880</name>
</gene>
<dbReference type="Proteomes" id="UP001146469">
    <property type="component" value="Unassembled WGS sequence"/>
</dbReference>
<evidence type="ECO:0000256" key="8">
    <source>
        <dbReference type="SAM" id="Phobius"/>
    </source>
</evidence>
<evidence type="ECO:0000313" key="10">
    <source>
        <dbReference type="Proteomes" id="UP001146469"/>
    </source>
</evidence>
<proteinExistence type="inferred from homology"/>